<feature type="domain" description="AWS" evidence="21">
    <location>
        <begin position="497"/>
        <end position="550"/>
    </location>
</feature>
<dbReference type="InterPro" id="IPR042294">
    <property type="entry name" value="SETD2_animal"/>
</dbReference>
<dbReference type="PROSITE" id="PS51215">
    <property type="entry name" value="AWS"/>
    <property type="match status" value="1"/>
</dbReference>
<proteinExistence type="evidence at transcript level"/>
<feature type="compositionally biased region" description="Polar residues" evidence="17">
    <location>
        <begin position="1363"/>
        <end position="1372"/>
    </location>
</feature>
<dbReference type="InterPro" id="IPR038190">
    <property type="entry name" value="SRI_sf"/>
</dbReference>
<feature type="compositionally biased region" description="Polar residues" evidence="17">
    <location>
        <begin position="219"/>
        <end position="237"/>
    </location>
</feature>
<evidence type="ECO:0000256" key="6">
    <source>
        <dbReference type="ARBA" id="ARBA00022553"/>
    </source>
</evidence>
<dbReference type="GO" id="GO:0005694">
    <property type="term" value="C:chromosome"/>
    <property type="evidence" value="ECO:0007669"/>
    <property type="project" value="UniProtKB-SubCell"/>
</dbReference>
<evidence type="ECO:0000256" key="4">
    <source>
        <dbReference type="ARBA" id="ARBA00022454"/>
    </source>
</evidence>
<evidence type="ECO:0000256" key="17">
    <source>
        <dbReference type="SAM" id="MobiDB-lite"/>
    </source>
</evidence>
<evidence type="ECO:0000256" key="9">
    <source>
        <dbReference type="ARBA" id="ARBA00022691"/>
    </source>
</evidence>
<dbReference type="InterPro" id="IPR003616">
    <property type="entry name" value="Post-SET_dom"/>
</dbReference>
<dbReference type="SMART" id="SM00456">
    <property type="entry name" value="WW"/>
    <property type="match status" value="1"/>
</dbReference>
<name>A0A069DZT5_9HEMI</name>
<feature type="region of interest" description="Disordered" evidence="17">
    <location>
        <begin position="1247"/>
        <end position="1267"/>
    </location>
</feature>
<feature type="region of interest" description="Disordered" evidence="17">
    <location>
        <begin position="833"/>
        <end position="896"/>
    </location>
</feature>
<sequence length="1547" mass="175059">KRNIRRKSDTDQNSNETLEDENYSNKSIEFESPLLDENQLSGSSGCPPNEKSSHKRFGKFRCLERRYSSSQEDESDEINTENLKPQEIQHIVLGDMLPFHNTTIRKDEDELGDTCLQGEIGHEEIIEATMVCENITCDIEEVAIVANSIEIYNDEDSVGNYVEPSNKTSNIVEGIQAMNVNDPVTSEQPPPINVEEPISEPVEPLEIKETNNFVEPVSVQDSSSAQGPTESSETFTVNKSDKVKCYPVKKSFKTELIPAVPKSDLTEAPVAVDSPSLPTESLESTDLSAIMPTEKVCEVESAKLETLKANDVAPNTGESEAVPVPDIVLKTELDSTSVICDVKMECSDTPQDKTEEAKCFKTKTEEPTTNRRRSNRIKINRWSDAEPDLKPISEIVNPPPLLLPAVPIFETDKPVKVKSRWRRTSELEMGANVTTCEADQNTSLNVKSTNVNLVAVSDVPVKLPLNRNDPEVEERLKTFQIIIQNEFHTVRYRSKEAKRMVCDCTLNKEEIARGELGCGEDCLNRLLMIECGSRCVLGDLCSNKRFQNCQYAKCEVVKTPKKGLGLVASVDIARGEFLLEYVGEVLDQKEFRRRAKEYAKEKNKHYYFMALKSDTVIDATTKGNVSRFINHSCDPNAETQKWTVNGELRIGFFSKRFIAQGEEITFDYQLQRYGKEAQRCYCDSKNCRGWIGEDPEKDKDRDKNWSKKERKEKKRREEKRKDLREVDLEEEVEKLSTSGVKNQAHTLMLSRLMVRAEDRATRLQLLAIAQAADDPCRQLFVDYHGLTLLWSWMMDNHSTNKIKLEILKTLQALPITNKTILRDSKVLSVVEKWAKKSSDSPNEERKERNGEDEEGGSTESGDSPTADTGKTEEESKDGNNEGGPTVEVTEQEEHTEQEVVEIATTLLAKWADLKEDFRIPKKERIEQMKEHEREADRGYSDPRETQSYDRHWSYDKDGGRYGSSSNNNNNNNSNNNNNTNKERRRGRDSPDSHDWNRKNRSDDRWGNSRNSNSQRMSKMQRRQLFAMKVEEEERQRKQVEEMWTKHQEQCVALGVDPNQTTLFNNNYPSYYPPLPHMQDGMMEGGDMNMFVGGMMPGPRYPPQGGGPPPPGFIGGPPPPPRPMCPPHQFPAPANVPYMDQQFHGVPPPQFSQPPPPQVYGPPPPLPPPQYQQQPPPTPFPFPSPNPPPPGLVVTQGHPVSMTQPPPQSMEVVVPPPAVLAQVPPPQIVPNPLQTSVVASPATTLTTTTISSALAPPPPPPPQTVMLPFKLPPKWKAARDKEGRIYYYHVKTRKSQWQIPVAQRTTTTTQVSDSDSDSSDSSDEDDTSSDDEEDKEEEDEDEVEYDDLLLTEAKRKAKAGFGGTRSSTVTASSEEIPHSEPEVVQEPVLKKRREGLVQVNIISPRDEESDYRKGVKKSKIRETKEKLLKQKLVRLKRNRDIAKSCEADTSSGPSRRIKDLFRIQMANEVVACLNPYRKQDCKVARITNTDDFKHLARKLTHFVMVKELKHCSSIEELACNDNVKHKARDFIRKYMNKFGPVYTRSPDD</sequence>
<dbReference type="GO" id="GO:0140955">
    <property type="term" value="F:histone H3K36 trimethyltransferase activity"/>
    <property type="evidence" value="ECO:0007669"/>
    <property type="project" value="UniProtKB-EC"/>
</dbReference>
<dbReference type="Gene3D" id="2.170.270.10">
    <property type="entry name" value="SET domain"/>
    <property type="match status" value="1"/>
</dbReference>
<evidence type="ECO:0000313" key="22">
    <source>
        <dbReference type="EMBL" id="JAC88809.1"/>
    </source>
</evidence>
<dbReference type="GO" id="GO:0032259">
    <property type="term" value="P:methylation"/>
    <property type="evidence" value="ECO:0007669"/>
    <property type="project" value="UniProtKB-KW"/>
</dbReference>
<dbReference type="Pfam" id="PF00397">
    <property type="entry name" value="WW"/>
    <property type="match status" value="1"/>
</dbReference>
<evidence type="ECO:0000256" key="2">
    <source>
        <dbReference type="ARBA" id="ARBA00004286"/>
    </source>
</evidence>
<feature type="compositionally biased region" description="Pro residues" evidence="17">
    <location>
        <begin position="1100"/>
        <end position="1129"/>
    </location>
</feature>
<feature type="compositionally biased region" description="Pro residues" evidence="17">
    <location>
        <begin position="1145"/>
        <end position="1190"/>
    </location>
</feature>
<feature type="region of interest" description="Disordered" evidence="17">
    <location>
        <begin position="1100"/>
        <end position="1210"/>
    </location>
</feature>
<evidence type="ECO:0000256" key="7">
    <source>
        <dbReference type="ARBA" id="ARBA00022603"/>
    </source>
</evidence>
<dbReference type="Gene3D" id="1.10.1740.100">
    <property type="entry name" value="Set2, Rpb1 interacting domain"/>
    <property type="match status" value="1"/>
</dbReference>
<keyword evidence="14" id="KW-0805">Transcription regulation</keyword>
<evidence type="ECO:0000256" key="5">
    <source>
        <dbReference type="ARBA" id="ARBA00022473"/>
    </source>
</evidence>
<evidence type="ECO:0000259" key="21">
    <source>
        <dbReference type="PROSITE" id="PS51215"/>
    </source>
</evidence>
<dbReference type="PROSITE" id="PS01159">
    <property type="entry name" value="WW_DOMAIN_1"/>
    <property type="match status" value="1"/>
</dbReference>
<keyword evidence="16" id="KW-0539">Nucleus</keyword>
<accession>A0A069DZT5</accession>
<dbReference type="InterPro" id="IPR046341">
    <property type="entry name" value="SET_dom_sf"/>
</dbReference>
<keyword evidence="8" id="KW-0808">Transferase</keyword>
<keyword evidence="11" id="KW-0221">Differentiation</keyword>
<dbReference type="Pfam" id="PF08236">
    <property type="entry name" value="SRI"/>
    <property type="match status" value="1"/>
</dbReference>
<feature type="compositionally biased region" description="Basic and acidic residues" evidence="17">
    <location>
        <begin position="1"/>
        <end position="10"/>
    </location>
</feature>
<feature type="compositionally biased region" description="Basic and acidic residues" evidence="17">
    <location>
        <begin position="869"/>
        <end position="879"/>
    </location>
</feature>
<evidence type="ECO:0000259" key="18">
    <source>
        <dbReference type="PROSITE" id="PS50020"/>
    </source>
</evidence>
<evidence type="ECO:0000256" key="8">
    <source>
        <dbReference type="ARBA" id="ARBA00022679"/>
    </source>
</evidence>
<protein>
    <recommendedName>
        <fullName evidence="3">[histone H3]-lysine(36) N-trimethyltransferase</fullName>
        <ecNumber evidence="3">2.1.1.359</ecNumber>
    </recommendedName>
</protein>
<evidence type="ECO:0000256" key="11">
    <source>
        <dbReference type="ARBA" id="ARBA00022782"/>
    </source>
</evidence>
<keyword evidence="15" id="KW-0804">Transcription</keyword>
<evidence type="ECO:0000256" key="16">
    <source>
        <dbReference type="ARBA" id="ARBA00023242"/>
    </source>
</evidence>
<dbReference type="SUPFAM" id="SSF51045">
    <property type="entry name" value="WW domain"/>
    <property type="match status" value="1"/>
</dbReference>
<evidence type="ECO:0000256" key="13">
    <source>
        <dbReference type="ARBA" id="ARBA00022853"/>
    </source>
</evidence>
<evidence type="ECO:0000256" key="14">
    <source>
        <dbReference type="ARBA" id="ARBA00023015"/>
    </source>
</evidence>
<dbReference type="InterPro" id="IPR013257">
    <property type="entry name" value="SRI"/>
</dbReference>
<dbReference type="Pfam" id="PF17907">
    <property type="entry name" value="AWS"/>
    <property type="match status" value="1"/>
</dbReference>
<dbReference type="Gene3D" id="2.20.70.10">
    <property type="match status" value="1"/>
</dbReference>
<dbReference type="PROSITE" id="PS50020">
    <property type="entry name" value="WW_DOMAIN_2"/>
    <property type="match status" value="1"/>
</dbReference>
<evidence type="ECO:0000256" key="12">
    <source>
        <dbReference type="ARBA" id="ARBA00022833"/>
    </source>
</evidence>
<keyword evidence="10" id="KW-0479">Metal-binding</keyword>
<dbReference type="CDD" id="cd19172">
    <property type="entry name" value="SET_SETD2"/>
    <property type="match status" value="1"/>
</dbReference>
<evidence type="ECO:0000259" key="20">
    <source>
        <dbReference type="PROSITE" id="PS50868"/>
    </source>
</evidence>
<feature type="region of interest" description="Disordered" evidence="17">
    <location>
        <begin position="217"/>
        <end position="237"/>
    </location>
</feature>
<feature type="compositionally biased region" description="Low complexity" evidence="17">
    <location>
        <begin position="963"/>
        <end position="978"/>
    </location>
</feature>
<dbReference type="InterPro" id="IPR044437">
    <property type="entry name" value="SETD2/Set2_SET"/>
</dbReference>
<feature type="compositionally biased region" description="Basic and acidic residues" evidence="17">
    <location>
        <begin position="985"/>
        <end position="1006"/>
    </location>
</feature>
<dbReference type="SUPFAM" id="SSF82199">
    <property type="entry name" value="SET domain"/>
    <property type="match status" value="1"/>
</dbReference>
<dbReference type="PANTHER" id="PTHR46711">
    <property type="entry name" value="HISTONE-LYSINE N-METHYLTRANSFERASE SETD2"/>
    <property type="match status" value="1"/>
</dbReference>
<dbReference type="InterPro" id="IPR001202">
    <property type="entry name" value="WW_dom"/>
</dbReference>
<comment type="subcellular location">
    <subcellularLocation>
        <location evidence="2">Chromosome</location>
    </subcellularLocation>
    <subcellularLocation>
        <location evidence="1">Nucleus</location>
    </subcellularLocation>
</comment>
<dbReference type="PROSITE" id="PS50280">
    <property type="entry name" value="SET"/>
    <property type="match status" value="1"/>
</dbReference>
<dbReference type="EC" id="2.1.1.359" evidence="3"/>
<feature type="compositionally biased region" description="Polar residues" evidence="17">
    <location>
        <begin position="1296"/>
        <end position="1310"/>
    </location>
</feature>
<dbReference type="GO" id="GO:0006355">
    <property type="term" value="P:regulation of DNA-templated transcription"/>
    <property type="evidence" value="ECO:0007669"/>
    <property type="project" value="InterPro"/>
</dbReference>
<feature type="non-terminal residue" evidence="22">
    <location>
        <position position="1"/>
    </location>
</feature>
<dbReference type="InterPro" id="IPR036020">
    <property type="entry name" value="WW_dom_sf"/>
</dbReference>
<keyword evidence="7" id="KW-0489">Methyltransferase</keyword>
<evidence type="ECO:0000256" key="10">
    <source>
        <dbReference type="ARBA" id="ARBA00022723"/>
    </source>
</evidence>
<keyword evidence="13" id="KW-0156">Chromatin regulator</keyword>
<feature type="region of interest" description="Disordered" evidence="17">
    <location>
        <begin position="697"/>
        <end position="721"/>
    </location>
</feature>
<feature type="compositionally biased region" description="Basic and acidic residues" evidence="17">
    <location>
        <begin position="697"/>
        <end position="709"/>
    </location>
</feature>
<evidence type="ECO:0000256" key="1">
    <source>
        <dbReference type="ARBA" id="ARBA00004123"/>
    </source>
</evidence>
<feature type="region of interest" description="Disordered" evidence="17">
    <location>
        <begin position="1"/>
        <end position="57"/>
    </location>
</feature>
<evidence type="ECO:0000256" key="15">
    <source>
        <dbReference type="ARBA" id="ARBA00023163"/>
    </source>
</evidence>
<evidence type="ECO:0000259" key="19">
    <source>
        <dbReference type="PROSITE" id="PS50280"/>
    </source>
</evidence>
<dbReference type="GO" id="GO:0046872">
    <property type="term" value="F:metal ion binding"/>
    <property type="evidence" value="ECO:0007669"/>
    <property type="project" value="UniProtKB-KW"/>
</dbReference>
<feature type="domain" description="Post-SET" evidence="20">
    <location>
        <begin position="676"/>
        <end position="692"/>
    </location>
</feature>
<dbReference type="InterPro" id="IPR001214">
    <property type="entry name" value="SET_dom"/>
</dbReference>
<dbReference type="CDD" id="cd00201">
    <property type="entry name" value="WW"/>
    <property type="match status" value="1"/>
</dbReference>
<keyword evidence="5" id="KW-0217">Developmental protein</keyword>
<dbReference type="PROSITE" id="PS50868">
    <property type="entry name" value="POST_SET"/>
    <property type="match status" value="1"/>
</dbReference>
<dbReference type="InterPro" id="IPR006560">
    <property type="entry name" value="AWS_dom"/>
</dbReference>
<keyword evidence="12" id="KW-0862">Zinc</keyword>
<dbReference type="SMART" id="SM00508">
    <property type="entry name" value="PostSET"/>
    <property type="match status" value="1"/>
</dbReference>
<feature type="region of interest" description="Disordered" evidence="17">
    <location>
        <begin position="1296"/>
        <end position="1382"/>
    </location>
</feature>
<dbReference type="SMART" id="SM00570">
    <property type="entry name" value="AWS"/>
    <property type="match status" value="1"/>
</dbReference>
<feature type="compositionally biased region" description="Basic and acidic residues" evidence="17">
    <location>
        <begin position="833"/>
        <end position="849"/>
    </location>
</feature>
<dbReference type="FunFam" id="2.170.270.10:FF:000016">
    <property type="entry name" value="Histone-lysine N-methyltransferase"/>
    <property type="match status" value="1"/>
</dbReference>
<feature type="region of interest" description="Disordered" evidence="17">
    <location>
        <begin position="928"/>
        <end position="1021"/>
    </location>
</feature>
<feature type="compositionally biased region" description="Acidic residues" evidence="17">
    <location>
        <begin position="1313"/>
        <end position="1348"/>
    </location>
</feature>
<dbReference type="PANTHER" id="PTHR46711:SF1">
    <property type="entry name" value="HISTONE-LYSINE N-METHYLTRANSFERASE SETD2"/>
    <property type="match status" value="1"/>
</dbReference>
<dbReference type="Pfam" id="PF00856">
    <property type="entry name" value="SET"/>
    <property type="match status" value="1"/>
</dbReference>
<feature type="compositionally biased region" description="Basic and acidic residues" evidence="17">
    <location>
        <begin position="928"/>
        <end position="959"/>
    </location>
</feature>
<dbReference type="GO" id="GO:0030154">
    <property type="term" value="P:cell differentiation"/>
    <property type="evidence" value="ECO:0007669"/>
    <property type="project" value="UniProtKB-KW"/>
</dbReference>
<reference evidence="22" key="1">
    <citation type="journal article" date="2015" name="J. Med. Entomol.">
        <title>A Deep Insight Into the Sialotranscriptome of the Chagas Disease Vector, Panstrongylus megistus (Hemiptera: Heteroptera).</title>
        <authorList>
            <person name="Ribeiro J.M."/>
            <person name="Schwarz A."/>
            <person name="Francischetti I.M."/>
        </authorList>
    </citation>
    <scope>NUCLEOTIDE SEQUENCE</scope>
    <source>
        <tissue evidence="22">Salivary glands</tissue>
    </source>
</reference>
<keyword evidence="9" id="KW-0949">S-adenosyl-L-methionine</keyword>
<keyword evidence="6" id="KW-0597">Phosphoprotein</keyword>
<organism evidence="22">
    <name type="scientific">Panstrongylus megistus</name>
    <dbReference type="NCBI Taxonomy" id="65343"/>
    <lineage>
        <taxon>Eukaryota</taxon>
        <taxon>Metazoa</taxon>
        <taxon>Ecdysozoa</taxon>
        <taxon>Arthropoda</taxon>
        <taxon>Hexapoda</taxon>
        <taxon>Insecta</taxon>
        <taxon>Pterygota</taxon>
        <taxon>Neoptera</taxon>
        <taxon>Paraneoptera</taxon>
        <taxon>Hemiptera</taxon>
        <taxon>Heteroptera</taxon>
        <taxon>Panheteroptera</taxon>
        <taxon>Cimicomorpha</taxon>
        <taxon>Reduviidae</taxon>
        <taxon>Triatominae</taxon>
        <taxon>Panstrongylus</taxon>
    </lineage>
</organism>
<evidence type="ECO:0000256" key="3">
    <source>
        <dbReference type="ARBA" id="ARBA00012178"/>
    </source>
</evidence>
<dbReference type="SMART" id="SM00317">
    <property type="entry name" value="SET"/>
    <property type="match status" value="1"/>
</dbReference>
<feature type="domain" description="WW" evidence="18">
    <location>
        <begin position="1268"/>
        <end position="1301"/>
    </location>
</feature>
<dbReference type="EMBL" id="GBGD01000080">
    <property type="protein sequence ID" value="JAC88809.1"/>
    <property type="molecule type" value="mRNA"/>
</dbReference>
<feature type="compositionally biased region" description="Polar residues" evidence="17">
    <location>
        <begin position="1007"/>
        <end position="1017"/>
    </location>
</feature>
<dbReference type="GO" id="GO:0005634">
    <property type="term" value="C:nucleus"/>
    <property type="evidence" value="ECO:0007669"/>
    <property type="project" value="UniProtKB-SubCell"/>
</dbReference>
<feature type="domain" description="SET" evidence="19">
    <location>
        <begin position="552"/>
        <end position="669"/>
    </location>
</feature>
<keyword evidence="4" id="KW-0158">Chromosome</keyword>